<evidence type="ECO:0000256" key="5">
    <source>
        <dbReference type="ARBA" id="ARBA00022692"/>
    </source>
</evidence>
<feature type="transmembrane region" description="Helical" evidence="8">
    <location>
        <begin position="91"/>
        <end position="108"/>
    </location>
</feature>
<feature type="transmembrane region" description="Helical" evidence="8">
    <location>
        <begin position="185"/>
        <end position="202"/>
    </location>
</feature>
<dbReference type="GO" id="GO:0016763">
    <property type="term" value="F:pentosyltransferase activity"/>
    <property type="evidence" value="ECO:0007669"/>
    <property type="project" value="TreeGrafter"/>
</dbReference>
<dbReference type="Proteomes" id="UP000176317">
    <property type="component" value="Unassembled WGS sequence"/>
</dbReference>
<feature type="transmembrane region" description="Helical" evidence="8">
    <location>
        <begin position="356"/>
        <end position="380"/>
    </location>
</feature>
<name>A0A1F5G346_9BACT</name>
<dbReference type="PANTHER" id="PTHR33908">
    <property type="entry name" value="MANNOSYLTRANSFERASE YKCB-RELATED"/>
    <property type="match status" value="1"/>
</dbReference>
<feature type="transmembrane region" description="Helical" evidence="8">
    <location>
        <begin position="280"/>
        <end position="296"/>
    </location>
</feature>
<feature type="transmembrane region" description="Helical" evidence="8">
    <location>
        <begin position="138"/>
        <end position="156"/>
    </location>
</feature>
<feature type="transmembrane region" description="Helical" evidence="8">
    <location>
        <begin position="303"/>
        <end position="320"/>
    </location>
</feature>
<feature type="transmembrane region" description="Helical" evidence="8">
    <location>
        <begin position="115"/>
        <end position="132"/>
    </location>
</feature>
<dbReference type="GO" id="GO:0000030">
    <property type="term" value="F:mannosyltransferase activity"/>
    <property type="evidence" value="ECO:0007669"/>
    <property type="project" value="InterPro"/>
</dbReference>
<feature type="transmembrane region" description="Helical" evidence="8">
    <location>
        <begin position="163"/>
        <end position="179"/>
    </location>
</feature>
<dbReference type="InterPro" id="IPR050297">
    <property type="entry name" value="LipidA_mod_glycosyltrf_83"/>
</dbReference>
<keyword evidence="5 8" id="KW-0812">Transmembrane</keyword>
<gene>
    <name evidence="10" type="ORF">A2164_00680</name>
</gene>
<dbReference type="GO" id="GO:0009103">
    <property type="term" value="P:lipopolysaccharide biosynthetic process"/>
    <property type="evidence" value="ECO:0007669"/>
    <property type="project" value="UniProtKB-ARBA"/>
</dbReference>
<evidence type="ECO:0000256" key="2">
    <source>
        <dbReference type="ARBA" id="ARBA00022475"/>
    </source>
</evidence>
<dbReference type="GO" id="GO:0005886">
    <property type="term" value="C:plasma membrane"/>
    <property type="evidence" value="ECO:0007669"/>
    <property type="project" value="UniProtKB-SubCell"/>
</dbReference>
<feature type="transmembrane region" description="Helical" evidence="8">
    <location>
        <begin position="6"/>
        <end position="22"/>
    </location>
</feature>
<comment type="caution">
    <text evidence="10">The sequence shown here is derived from an EMBL/GenBank/DDBJ whole genome shotgun (WGS) entry which is preliminary data.</text>
</comment>
<reference evidence="10 11" key="1">
    <citation type="journal article" date="2016" name="Nat. Commun.">
        <title>Thousands of microbial genomes shed light on interconnected biogeochemical processes in an aquifer system.</title>
        <authorList>
            <person name="Anantharaman K."/>
            <person name="Brown C.T."/>
            <person name="Hug L.A."/>
            <person name="Sharon I."/>
            <person name="Castelle C.J."/>
            <person name="Probst A.J."/>
            <person name="Thomas B.C."/>
            <person name="Singh A."/>
            <person name="Wilkins M.J."/>
            <person name="Karaoz U."/>
            <person name="Brodie E.L."/>
            <person name="Williams K.H."/>
            <person name="Hubbard S.S."/>
            <person name="Banfield J.F."/>
        </authorList>
    </citation>
    <scope>NUCLEOTIDE SEQUENCE [LARGE SCALE GENOMIC DNA]</scope>
</reference>
<evidence type="ECO:0000313" key="10">
    <source>
        <dbReference type="EMBL" id="OGD86312.1"/>
    </source>
</evidence>
<comment type="subcellular location">
    <subcellularLocation>
        <location evidence="1">Cell membrane</location>
        <topology evidence="1">Multi-pass membrane protein</topology>
    </subcellularLocation>
</comment>
<evidence type="ECO:0000256" key="4">
    <source>
        <dbReference type="ARBA" id="ARBA00022679"/>
    </source>
</evidence>
<protein>
    <recommendedName>
        <fullName evidence="9">ArnT-like N-terminal domain-containing protein</fullName>
    </recommendedName>
</protein>
<dbReference type="EMBL" id="MFAT01000030">
    <property type="protein sequence ID" value="OGD86312.1"/>
    <property type="molecule type" value="Genomic_DNA"/>
</dbReference>
<dbReference type="GO" id="GO:0006493">
    <property type="term" value="P:protein O-linked glycosylation"/>
    <property type="evidence" value="ECO:0007669"/>
    <property type="project" value="InterPro"/>
</dbReference>
<organism evidence="10 11">
    <name type="scientific">Candidatus Curtissbacteria bacterium RBG_13_35_7</name>
    <dbReference type="NCBI Taxonomy" id="1797705"/>
    <lineage>
        <taxon>Bacteria</taxon>
        <taxon>Candidatus Curtissiibacteriota</taxon>
    </lineage>
</organism>
<feature type="domain" description="ArnT-like N-terminal" evidence="9">
    <location>
        <begin position="10"/>
        <end position="224"/>
    </location>
</feature>
<keyword evidence="6 8" id="KW-1133">Transmembrane helix</keyword>
<keyword evidence="2" id="KW-1003">Cell membrane</keyword>
<evidence type="ECO:0000256" key="8">
    <source>
        <dbReference type="SAM" id="Phobius"/>
    </source>
</evidence>
<dbReference type="AlphaFoldDB" id="A0A1F5G346"/>
<keyword evidence="3" id="KW-0328">Glycosyltransferase</keyword>
<evidence type="ECO:0000259" key="9">
    <source>
        <dbReference type="Pfam" id="PF02366"/>
    </source>
</evidence>
<evidence type="ECO:0000256" key="3">
    <source>
        <dbReference type="ARBA" id="ARBA00022676"/>
    </source>
</evidence>
<evidence type="ECO:0000313" key="11">
    <source>
        <dbReference type="Proteomes" id="UP000176317"/>
    </source>
</evidence>
<dbReference type="Pfam" id="PF02366">
    <property type="entry name" value="PMT"/>
    <property type="match status" value="1"/>
</dbReference>
<feature type="transmembrane region" description="Helical" evidence="8">
    <location>
        <begin position="209"/>
        <end position="226"/>
    </location>
</feature>
<proteinExistence type="predicted"/>
<keyword evidence="7 8" id="KW-0472">Membrane</keyword>
<keyword evidence="4" id="KW-0808">Transferase</keyword>
<evidence type="ECO:0000256" key="6">
    <source>
        <dbReference type="ARBA" id="ARBA00022989"/>
    </source>
</evidence>
<evidence type="ECO:0000256" key="7">
    <source>
        <dbReference type="ARBA" id="ARBA00023136"/>
    </source>
</evidence>
<accession>A0A1F5G346</accession>
<evidence type="ECO:0000256" key="1">
    <source>
        <dbReference type="ARBA" id="ARBA00004651"/>
    </source>
</evidence>
<dbReference type="PANTHER" id="PTHR33908:SF11">
    <property type="entry name" value="MEMBRANE PROTEIN"/>
    <property type="match status" value="1"/>
</dbReference>
<sequence length="491" mass="56170">MLKNNFLLICIILIATILRFYQLSQIPPGLYSDEVSNGYNAYSILKTARDEYGNLLPLSFRSFGDYKPPFYIYVLVPSIAVFGLNDFAVRFPSAFAGVLTVLLTYIFTRQLFKNNNIALWASFFLAISPWHLQFSRGGFEANFMIFLTLLGVVLFLNSFKKSFLLIPSVISFGLALNTYQGAKLWVPLILLCIIVFYLKYILRFGKKLYVPLLILMLLAIPLFHNFNNNLIRGKSVSIFENSDKPIEEFITGYLSHYSPRFLFMQGDSIGRHSVPGIGELYVFEIPLVAAGLFALIKSKQVSSKFLLTWLLIAPIPASFATPVPHALRSLTFIPVWAIISSYGLKTLSTVPIKKFIKLIAAFILLLIASYNIATYFHLYYKHYPKEKGPDWGDGYKQMVQYVETIKRNYDTIAITKWYGDPYIFTLFYLKYDPKKYLNEGGNKNGFDKFVFFPTTGKEIRGKTLYITNPDHSTVLQQIRNYKGDVVFDALE</sequence>
<dbReference type="InterPro" id="IPR003342">
    <property type="entry name" value="ArnT-like_N"/>
</dbReference>